<protein>
    <submittedName>
        <fullName evidence="1">Uncharacterized protein</fullName>
    </submittedName>
</protein>
<dbReference type="OrthoDB" id="2114940at2759"/>
<evidence type="ECO:0000313" key="2">
    <source>
        <dbReference type="Proteomes" id="UP000613177"/>
    </source>
</evidence>
<gene>
    <name evidence="1" type="ORF">INT48_009428</name>
</gene>
<proteinExistence type="predicted"/>
<reference evidence="1" key="1">
    <citation type="submission" date="2021-01" db="EMBL/GenBank/DDBJ databases">
        <title>Metabolic potential, ecology and presence of endohyphal bacteria is reflected in genomic diversity of Mucoromycotina.</title>
        <authorList>
            <person name="Muszewska A."/>
            <person name="Okrasinska A."/>
            <person name="Steczkiewicz K."/>
            <person name="Drgas O."/>
            <person name="Orlowska M."/>
            <person name="Perlinska-Lenart U."/>
            <person name="Aleksandrzak-Piekarczyk T."/>
            <person name="Szatraj K."/>
            <person name="Zielenkiewicz U."/>
            <person name="Pilsyk S."/>
            <person name="Malc E."/>
            <person name="Mieczkowski P."/>
            <person name="Kruszewska J.S."/>
            <person name="Biernat P."/>
            <person name="Pawlowska J."/>
        </authorList>
    </citation>
    <scope>NUCLEOTIDE SEQUENCE</scope>
    <source>
        <strain evidence="1">WA0000018081</strain>
    </source>
</reference>
<evidence type="ECO:0000313" key="1">
    <source>
        <dbReference type="EMBL" id="KAG2233684.1"/>
    </source>
</evidence>
<accession>A0A8H7SN79</accession>
<sequence length="120" mass="13632">MGLFSWFGSSETKSTEGLDNGIPKKTECYHIEGFLSCSYFTNAVEISDKLSAEHPNVKVDVSAYIQQQWAERSRELQQEFNTSHRTSPFIYEGCDVNNQKLIGGYTDFSQKIKATYKLSV</sequence>
<dbReference type="AlphaFoldDB" id="A0A8H7SN79"/>
<comment type="caution">
    <text evidence="1">The sequence shown here is derived from an EMBL/GenBank/DDBJ whole genome shotgun (WGS) entry which is preliminary data.</text>
</comment>
<keyword evidence="2" id="KW-1185">Reference proteome</keyword>
<dbReference type="Proteomes" id="UP000613177">
    <property type="component" value="Unassembled WGS sequence"/>
</dbReference>
<name>A0A8H7SN79_9FUNG</name>
<organism evidence="1 2">
    <name type="scientific">Thamnidium elegans</name>
    <dbReference type="NCBI Taxonomy" id="101142"/>
    <lineage>
        <taxon>Eukaryota</taxon>
        <taxon>Fungi</taxon>
        <taxon>Fungi incertae sedis</taxon>
        <taxon>Mucoromycota</taxon>
        <taxon>Mucoromycotina</taxon>
        <taxon>Mucoromycetes</taxon>
        <taxon>Mucorales</taxon>
        <taxon>Mucorineae</taxon>
        <taxon>Mucoraceae</taxon>
        <taxon>Thamnidium</taxon>
    </lineage>
</organism>
<dbReference type="EMBL" id="JAEPRE010000072">
    <property type="protein sequence ID" value="KAG2233684.1"/>
    <property type="molecule type" value="Genomic_DNA"/>
</dbReference>